<keyword evidence="1" id="KW-0472">Membrane</keyword>
<dbReference type="Proteomes" id="UP000185696">
    <property type="component" value="Unassembled WGS sequence"/>
</dbReference>
<keyword evidence="1" id="KW-0812">Transmembrane</keyword>
<feature type="transmembrane region" description="Helical" evidence="1">
    <location>
        <begin position="6"/>
        <end position="24"/>
    </location>
</feature>
<dbReference type="EMBL" id="MSIF01000024">
    <property type="protein sequence ID" value="OLF06033.1"/>
    <property type="molecule type" value="Genomic_DNA"/>
</dbReference>
<feature type="transmembrane region" description="Helical" evidence="1">
    <location>
        <begin position="36"/>
        <end position="54"/>
    </location>
</feature>
<evidence type="ECO:0000313" key="2">
    <source>
        <dbReference type="EMBL" id="OLF06033.1"/>
    </source>
</evidence>
<feature type="transmembrane region" description="Helical" evidence="1">
    <location>
        <begin position="60"/>
        <end position="79"/>
    </location>
</feature>
<feature type="transmembrane region" description="Helical" evidence="1">
    <location>
        <begin position="203"/>
        <end position="222"/>
    </location>
</feature>
<feature type="transmembrane region" description="Helical" evidence="1">
    <location>
        <begin position="109"/>
        <end position="127"/>
    </location>
</feature>
<feature type="transmembrane region" description="Helical" evidence="1">
    <location>
        <begin position="177"/>
        <end position="196"/>
    </location>
</feature>
<evidence type="ECO:0000313" key="3">
    <source>
        <dbReference type="Proteomes" id="UP000185696"/>
    </source>
</evidence>
<feature type="transmembrane region" description="Helical" evidence="1">
    <location>
        <begin position="136"/>
        <end position="157"/>
    </location>
</feature>
<reference evidence="2 3" key="1">
    <citation type="submission" date="2016-12" db="EMBL/GenBank/DDBJ databases">
        <title>The draft genome sequence of Actinophytocola xinjiangensis.</title>
        <authorList>
            <person name="Wang W."/>
            <person name="Yuan L."/>
        </authorList>
    </citation>
    <scope>NUCLEOTIDE SEQUENCE [LARGE SCALE GENOMIC DNA]</scope>
    <source>
        <strain evidence="2 3">CGMCC 4.4663</strain>
    </source>
</reference>
<keyword evidence="1" id="KW-1133">Transmembrane helix</keyword>
<feature type="transmembrane region" description="Helical" evidence="1">
    <location>
        <begin position="228"/>
        <end position="248"/>
    </location>
</feature>
<sequence length="303" mass="31500">MTGFWVLVAVPAVAIALAVLYFRFVEVDRPPVGVYTVRDIVVVMAVVVLLPVLYLALPDAAVATVLGLMTVLAVQFTLAPVLTGRVALLVAVAAGGLDVALVGAGATPWWNNVLLLVLVVGVTNLYVQSGIKARDVAVFGVLLAGYDVVATTMLPTMGELLAKTVGLPFAPVFADGARLIGLGDVLMLTLWALVALKAFGRAAALLAAFTALALTTALALVLDAGVLTGPFPVMLVAGPLMAAQYLLWRALGRTERTSAHRDRPAGAPVPTVEQVARDLTARLDVMNGHRPVAAGQEEEGGVR</sequence>
<dbReference type="OrthoDB" id="4051943at2"/>
<comment type="caution">
    <text evidence="2">The sequence shown here is derived from an EMBL/GenBank/DDBJ whole genome shotgun (WGS) entry which is preliminary data.</text>
</comment>
<evidence type="ECO:0000256" key="1">
    <source>
        <dbReference type="SAM" id="Phobius"/>
    </source>
</evidence>
<gene>
    <name evidence="2" type="ORF">BLA60_33865</name>
</gene>
<organism evidence="2 3">
    <name type="scientific">Actinophytocola xinjiangensis</name>
    <dbReference type="NCBI Taxonomy" id="485602"/>
    <lineage>
        <taxon>Bacteria</taxon>
        <taxon>Bacillati</taxon>
        <taxon>Actinomycetota</taxon>
        <taxon>Actinomycetes</taxon>
        <taxon>Pseudonocardiales</taxon>
        <taxon>Pseudonocardiaceae</taxon>
    </lineage>
</organism>
<dbReference type="RefSeq" id="WP_075137123.1">
    <property type="nucleotide sequence ID" value="NZ_MSIF01000024.1"/>
</dbReference>
<dbReference type="AlphaFoldDB" id="A0A7Z0WGZ0"/>
<name>A0A7Z0WGZ0_9PSEU</name>
<protein>
    <submittedName>
        <fullName evidence="2">Uncharacterized protein</fullName>
    </submittedName>
</protein>
<accession>A0A7Z0WGZ0</accession>
<proteinExistence type="predicted"/>
<keyword evidence="3" id="KW-1185">Reference proteome</keyword>